<dbReference type="InterPro" id="IPR020084">
    <property type="entry name" value="NUDIX_hydrolase_CS"/>
</dbReference>
<dbReference type="RefSeq" id="WP_228353221.1">
    <property type="nucleotide sequence ID" value="NZ_JACEGA010000001.1"/>
</dbReference>
<comment type="caution">
    <text evidence="4">The sequence shown here is derived from an EMBL/GenBank/DDBJ whole genome shotgun (WGS) entry which is preliminary data.</text>
</comment>
<organism evidence="4 5">
    <name type="scientific">Variimorphobacter saccharofermentans</name>
    <dbReference type="NCBI Taxonomy" id="2755051"/>
    <lineage>
        <taxon>Bacteria</taxon>
        <taxon>Bacillati</taxon>
        <taxon>Bacillota</taxon>
        <taxon>Clostridia</taxon>
        <taxon>Lachnospirales</taxon>
        <taxon>Lachnospiraceae</taxon>
        <taxon>Variimorphobacter</taxon>
    </lineage>
</organism>
<dbReference type="EMBL" id="JACEGA010000001">
    <property type="protein sequence ID" value="MBB2183588.1"/>
    <property type="molecule type" value="Genomic_DNA"/>
</dbReference>
<dbReference type="Pfam" id="PF04250">
    <property type="entry name" value="DUF429"/>
    <property type="match status" value="1"/>
</dbReference>
<dbReference type="InterPro" id="IPR007362">
    <property type="entry name" value="DUF429"/>
</dbReference>
<protein>
    <submittedName>
        <fullName evidence="4">DUF429 domain-containing protein</fullName>
    </submittedName>
</protein>
<dbReference type="Gene3D" id="3.90.79.10">
    <property type="entry name" value="Nucleoside Triphosphate Pyrophosphohydrolase"/>
    <property type="match status" value="1"/>
</dbReference>
<evidence type="ECO:0000256" key="1">
    <source>
        <dbReference type="ARBA" id="ARBA00005582"/>
    </source>
</evidence>
<sequence length="289" mass="32795">MDLIMKKCNCIVVFNDDKSKILFCKRMKDPYIGLYNFVGGKVDVGEESTIAAYRELYEETGISREDIRLYRLMDITYYHQEFILELYVGKLSGEKELIAEANPLVWLPLTDDFANPRRFAGEQNITHIVNVALKHPLKGNENHNTGKRLKMDSLCIGVDGCKGGWITAIISSGELRVEKFASVDEIVGRYEKFDEFLIDMVIGLPSNNDHIRPDTVARKLIPGRTPTIFAVPCRQAVYAESEQEIIEKNKINIGKGLVSQTMAIMPKMRELDSFLNENTNPPAKLGRME</sequence>
<name>A0A839K2G7_9FIRM</name>
<keyword evidence="2" id="KW-0378">Hydrolase</keyword>
<proteinExistence type="inferred from homology"/>
<dbReference type="Proteomes" id="UP000574276">
    <property type="component" value="Unassembled WGS sequence"/>
</dbReference>
<dbReference type="AlphaFoldDB" id="A0A839K2G7"/>
<evidence type="ECO:0000313" key="4">
    <source>
        <dbReference type="EMBL" id="MBB2183588.1"/>
    </source>
</evidence>
<dbReference type="PROSITE" id="PS00893">
    <property type="entry name" value="NUDIX_BOX"/>
    <property type="match status" value="1"/>
</dbReference>
<dbReference type="GO" id="GO:0016787">
    <property type="term" value="F:hydrolase activity"/>
    <property type="evidence" value="ECO:0007669"/>
    <property type="project" value="UniProtKB-KW"/>
</dbReference>
<dbReference type="SUPFAM" id="SSF55811">
    <property type="entry name" value="Nudix"/>
    <property type="match status" value="1"/>
</dbReference>
<dbReference type="PANTHER" id="PTHR43736:SF1">
    <property type="entry name" value="DIHYDRONEOPTERIN TRIPHOSPHATE DIPHOSPHATASE"/>
    <property type="match status" value="1"/>
</dbReference>
<evidence type="ECO:0000259" key="3">
    <source>
        <dbReference type="PROSITE" id="PS51462"/>
    </source>
</evidence>
<dbReference type="PROSITE" id="PS51462">
    <property type="entry name" value="NUDIX"/>
    <property type="match status" value="1"/>
</dbReference>
<feature type="domain" description="Nudix hydrolase" evidence="3">
    <location>
        <begin position="4"/>
        <end position="129"/>
    </location>
</feature>
<gene>
    <name evidence="4" type="ORF">H0486_11950</name>
</gene>
<evidence type="ECO:0000313" key="5">
    <source>
        <dbReference type="Proteomes" id="UP000574276"/>
    </source>
</evidence>
<dbReference type="InterPro" id="IPR000086">
    <property type="entry name" value="NUDIX_hydrolase_dom"/>
</dbReference>
<comment type="similarity">
    <text evidence="1">Belongs to the Nudix hydrolase family.</text>
</comment>
<accession>A0A839K2G7</accession>
<keyword evidence="5" id="KW-1185">Reference proteome</keyword>
<dbReference type="InterPro" id="IPR015797">
    <property type="entry name" value="NUDIX_hydrolase-like_dom_sf"/>
</dbReference>
<evidence type="ECO:0000256" key="2">
    <source>
        <dbReference type="ARBA" id="ARBA00022801"/>
    </source>
</evidence>
<dbReference type="Pfam" id="PF00293">
    <property type="entry name" value="NUDIX"/>
    <property type="match status" value="1"/>
</dbReference>
<dbReference type="PANTHER" id="PTHR43736">
    <property type="entry name" value="ADP-RIBOSE PYROPHOSPHATASE"/>
    <property type="match status" value="1"/>
</dbReference>
<reference evidence="4 5" key="1">
    <citation type="submission" date="2020-07" db="EMBL/GenBank/DDBJ databases">
        <title>Characterization and genome sequencing of isolate MD1, a novel member within the family Lachnospiraceae.</title>
        <authorList>
            <person name="Rettenmaier R."/>
            <person name="Di Bello L."/>
            <person name="Zinser C."/>
            <person name="Scheitz K."/>
            <person name="Liebl W."/>
            <person name="Zverlov V."/>
        </authorList>
    </citation>
    <scope>NUCLEOTIDE SEQUENCE [LARGE SCALE GENOMIC DNA]</scope>
    <source>
        <strain evidence="4 5">MD1</strain>
    </source>
</reference>